<dbReference type="Pfam" id="PF10263">
    <property type="entry name" value="SprT-like"/>
    <property type="match status" value="1"/>
</dbReference>
<feature type="domain" description="SprT-like" evidence="1">
    <location>
        <begin position="19"/>
        <end position="160"/>
    </location>
</feature>
<gene>
    <name evidence="2" type="ORF">ACFSUQ_04350</name>
</gene>
<accession>A0ABW5RJ48</accession>
<keyword evidence="3" id="KW-1185">Reference proteome</keyword>
<comment type="caution">
    <text evidence="2">The sequence shown here is derived from an EMBL/GenBank/DDBJ whole genome shotgun (WGS) entry which is preliminary data.</text>
</comment>
<sequence>MATASTDRDSVHRTTITAAELTELCEQVHPVATALVQQHLGPSWSFRFDHARMRAGSCHYTRKQITLSRKLLPLMDAQQIEQTLLHEIAHGLAGHGAGHGKHWQQIAAAIGYTGGRTYDGPVPQDHRWRGVCPAGHELHRHRRPSTPVSCSQCSRRFDRRFLITWIDQRS</sequence>
<dbReference type="EMBL" id="JBHUNF010000002">
    <property type="protein sequence ID" value="MFD2674529.1"/>
    <property type="molecule type" value="Genomic_DNA"/>
</dbReference>
<dbReference type="SMART" id="SM00731">
    <property type="entry name" value="SprT"/>
    <property type="match status" value="1"/>
</dbReference>
<evidence type="ECO:0000259" key="1">
    <source>
        <dbReference type="SMART" id="SM00731"/>
    </source>
</evidence>
<dbReference type="Gene3D" id="3.30.2010.10">
    <property type="entry name" value="Metalloproteases ('zincins'), catalytic domain"/>
    <property type="match status" value="1"/>
</dbReference>
<reference evidence="3" key="1">
    <citation type="journal article" date="2019" name="Int. J. Syst. Evol. Microbiol.">
        <title>The Global Catalogue of Microorganisms (GCM) 10K type strain sequencing project: providing services to taxonomists for standard genome sequencing and annotation.</title>
        <authorList>
            <consortium name="The Broad Institute Genomics Platform"/>
            <consortium name="The Broad Institute Genome Sequencing Center for Infectious Disease"/>
            <person name="Wu L."/>
            <person name="Ma J."/>
        </authorList>
    </citation>
    <scope>NUCLEOTIDE SEQUENCE [LARGE SCALE GENOMIC DNA]</scope>
    <source>
        <strain evidence="3">TISTR 1511</strain>
    </source>
</reference>
<dbReference type="InterPro" id="IPR006640">
    <property type="entry name" value="SprT-like_domain"/>
</dbReference>
<proteinExistence type="predicted"/>
<organism evidence="2 3">
    <name type="scientific">Gulosibacter bifidus</name>
    <dbReference type="NCBI Taxonomy" id="272239"/>
    <lineage>
        <taxon>Bacteria</taxon>
        <taxon>Bacillati</taxon>
        <taxon>Actinomycetota</taxon>
        <taxon>Actinomycetes</taxon>
        <taxon>Micrococcales</taxon>
        <taxon>Microbacteriaceae</taxon>
        <taxon>Gulosibacter</taxon>
    </lineage>
</organism>
<protein>
    <submittedName>
        <fullName evidence="2">SprT-like domain-containing protein</fullName>
    </submittedName>
</protein>
<name>A0ABW5RJ48_9MICO</name>
<dbReference type="RefSeq" id="WP_245610529.1">
    <property type="nucleotide sequence ID" value="NZ_JBHUNF010000002.1"/>
</dbReference>
<dbReference type="Proteomes" id="UP001597453">
    <property type="component" value="Unassembled WGS sequence"/>
</dbReference>
<evidence type="ECO:0000313" key="2">
    <source>
        <dbReference type="EMBL" id="MFD2674529.1"/>
    </source>
</evidence>
<evidence type="ECO:0000313" key="3">
    <source>
        <dbReference type="Proteomes" id="UP001597453"/>
    </source>
</evidence>